<dbReference type="SUPFAM" id="SSF58113">
    <property type="entry name" value="Apolipoprotein A-I"/>
    <property type="match status" value="1"/>
</dbReference>
<accession>A0A0F9YVA9</accession>
<feature type="chain" id="PRO_5002530579" evidence="3">
    <location>
        <begin position="25"/>
        <end position="314"/>
    </location>
</feature>
<evidence type="ECO:0000256" key="1">
    <source>
        <dbReference type="SAM" id="Coils"/>
    </source>
</evidence>
<feature type="compositionally biased region" description="Polar residues" evidence="2">
    <location>
        <begin position="289"/>
        <end position="301"/>
    </location>
</feature>
<dbReference type="Proteomes" id="UP000034934">
    <property type="component" value="Unassembled WGS sequence"/>
</dbReference>
<keyword evidence="1" id="KW-0175">Coiled coil</keyword>
<evidence type="ECO:0000256" key="3">
    <source>
        <dbReference type="SAM" id="SignalP"/>
    </source>
</evidence>
<keyword evidence="3" id="KW-0732">Signal</keyword>
<feature type="coiled-coil region" evidence="1">
    <location>
        <begin position="62"/>
        <end position="210"/>
    </location>
</feature>
<sequence>MKKYLSLFLVLVMAFTMSVKTIKAEEENEDVAVPTLYSQNMLREKSPDPKRNPSLLIKEQKMEELRKEKETVGIEMREKREEAVKSMQEAKDEFKLKMEQEKGNMTEEVRAQIEAKKEEAKQIMEQAREKMKEAGEKIREEIQTRREEAKTKMEELRTQIGEIKDAAKAKIAEERIVGREKALERFDKVVENINELKNKVNDQITKLEIKGVDITTAENFVLTSETKLNDAKIKITEINTLLAISVDQLSDTDKTTLKEQIQNIQTLVKEAHQALNDAIKSLRENVQAQQESTATNITDMNTTDSEEAETETEN</sequence>
<feature type="compositionally biased region" description="Acidic residues" evidence="2">
    <location>
        <begin position="304"/>
        <end position="314"/>
    </location>
</feature>
<feature type="region of interest" description="Disordered" evidence="2">
    <location>
        <begin position="289"/>
        <end position="314"/>
    </location>
</feature>
<reference evidence="4 5" key="1">
    <citation type="journal article" date="2015" name="Nature">
        <title>rRNA introns, odd ribosomes, and small enigmatic genomes across a large radiation of phyla.</title>
        <authorList>
            <person name="Brown C.T."/>
            <person name="Hug L.A."/>
            <person name="Thomas B.C."/>
            <person name="Sharon I."/>
            <person name="Castelle C.J."/>
            <person name="Singh A."/>
            <person name="Wilkins M.J."/>
            <person name="Williams K.H."/>
            <person name="Banfield J.F."/>
        </authorList>
    </citation>
    <scope>NUCLEOTIDE SEQUENCE [LARGE SCALE GENOMIC DNA]</scope>
</reference>
<dbReference type="AlphaFoldDB" id="A0A0F9YVA9"/>
<proteinExistence type="predicted"/>
<protein>
    <submittedName>
        <fullName evidence="4">Borrelia P83 multi-domain protein</fullName>
    </submittedName>
</protein>
<evidence type="ECO:0000256" key="2">
    <source>
        <dbReference type="SAM" id="MobiDB-lite"/>
    </source>
</evidence>
<gene>
    <name evidence="4" type="ORF">UR19_C0003G0247</name>
</gene>
<organism evidence="4 5">
    <name type="scientific">Candidatus Nomurabacteria bacterium GW2011_GWF1_31_48</name>
    <dbReference type="NCBI Taxonomy" id="1618767"/>
    <lineage>
        <taxon>Bacteria</taxon>
        <taxon>Candidatus Nomuraibacteriota</taxon>
    </lineage>
</organism>
<feature type="signal peptide" evidence="3">
    <location>
        <begin position="1"/>
        <end position="24"/>
    </location>
</feature>
<name>A0A0F9YVA9_9BACT</name>
<dbReference type="EMBL" id="LBOG01000003">
    <property type="protein sequence ID" value="KKP30411.1"/>
    <property type="molecule type" value="Genomic_DNA"/>
</dbReference>
<comment type="caution">
    <text evidence="4">The sequence shown here is derived from an EMBL/GenBank/DDBJ whole genome shotgun (WGS) entry which is preliminary data.</text>
</comment>
<evidence type="ECO:0000313" key="5">
    <source>
        <dbReference type="Proteomes" id="UP000034934"/>
    </source>
</evidence>
<evidence type="ECO:0000313" key="4">
    <source>
        <dbReference type="EMBL" id="KKP30411.1"/>
    </source>
</evidence>